<feature type="domain" description="N-acetyltransferase" evidence="1">
    <location>
        <begin position="17"/>
        <end position="173"/>
    </location>
</feature>
<evidence type="ECO:0000259" key="1">
    <source>
        <dbReference type="PROSITE" id="PS51186"/>
    </source>
</evidence>
<gene>
    <name evidence="2" type="ORF">RM555_00605</name>
</gene>
<dbReference type="EMBL" id="JAVRFL010000001">
    <property type="protein sequence ID" value="MDT0527485.1"/>
    <property type="molecule type" value="Genomic_DNA"/>
</dbReference>
<dbReference type="InterPro" id="IPR016181">
    <property type="entry name" value="Acyl_CoA_acyltransferase"/>
</dbReference>
<accession>A0ABU2WNK9</accession>
<dbReference type="SUPFAM" id="SSF55729">
    <property type="entry name" value="Acyl-CoA N-acyltransferases (Nat)"/>
    <property type="match status" value="1"/>
</dbReference>
<dbReference type="PROSITE" id="PS51186">
    <property type="entry name" value="GNAT"/>
    <property type="match status" value="1"/>
</dbReference>
<dbReference type="Gene3D" id="3.40.630.30">
    <property type="match status" value="1"/>
</dbReference>
<dbReference type="RefSeq" id="WP_311409903.1">
    <property type="nucleotide sequence ID" value="NZ_JAVRFL010000001.1"/>
</dbReference>
<comment type="caution">
    <text evidence="2">The sequence shown here is derived from an EMBL/GenBank/DDBJ whole genome shotgun (WGS) entry which is preliminary data.</text>
</comment>
<dbReference type="PANTHER" id="PTHR43792">
    <property type="entry name" value="GNAT FAMILY, PUTATIVE (AFU_ORTHOLOGUE AFUA_3G00765)-RELATED-RELATED"/>
    <property type="match status" value="1"/>
</dbReference>
<dbReference type="InterPro" id="IPR051531">
    <property type="entry name" value="N-acetyltransferase"/>
</dbReference>
<keyword evidence="3" id="KW-1185">Reference proteome</keyword>
<proteinExistence type="predicted"/>
<name>A0ABU2WNK9_9ACTN</name>
<evidence type="ECO:0000313" key="3">
    <source>
        <dbReference type="Proteomes" id="UP001180973"/>
    </source>
</evidence>
<evidence type="ECO:0000313" key="2">
    <source>
        <dbReference type="EMBL" id="MDT0527485.1"/>
    </source>
</evidence>
<dbReference type="Pfam" id="PF13302">
    <property type="entry name" value="Acetyltransf_3"/>
    <property type="match status" value="1"/>
</dbReference>
<organism evidence="2 3">
    <name type="scientific">Micromonospora reichwaldensis</name>
    <dbReference type="NCBI Taxonomy" id="3075516"/>
    <lineage>
        <taxon>Bacteria</taxon>
        <taxon>Bacillati</taxon>
        <taxon>Actinomycetota</taxon>
        <taxon>Actinomycetes</taxon>
        <taxon>Micromonosporales</taxon>
        <taxon>Micromonosporaceae</taxon>
        <taxon>Micromonospora</taxon>
    </lineage>
</organism>
<reference evidence="2" key="1">
    <citation type="submission" date="2023-09" db="EMBL/GenBank/DDBJ databases">
        <title>30 novel species of actinomycetes from the DSMZ collection.</title>
        <authorList>
            <person name="Nouioui I."/>
        </authorList>
    </citation>
    <scope>NUCLEOTIDE SEQUENCE</scope>
    <source>
        <strain evidence="2">DSM 115977</strain>
    </source>
</reference>
<dbReference type="PANTHER" id="PTHR43792:SF16">
    <property type="entry name" value="N-ACETYLTRANSFERASE DOMAIN-CONTAINING PROTEIN"/>
    <property type="match status" value="1"/>
</dbReference>
<dbReference type="Proteomes" id="UP001180973">
    <property type="component" value="Unassembled WGS sequence"/>
</dbReference>
<sequence length="173" mass="19217">MGERDWPVAEAVDTERLLLEPLRVDHAEELAPLLDDPALHEYIGGSPATPEQLRERYRRQTVGRSPDGREGWLNWVVRHRDSGDAVGTVQATVRLDGDRPVAELAWVVLTPHQGRGYAGEAAAGLVGWLAERDIRALVAHVHPDHRASARVAERLGLRATDERVDGELRWVAP</sequence>
<dbReference type="InterPro" id="IPR000182">
    <property type="entry name" value="GNAT_dom"/>
</dbReference>
<protein>
    <submittedName>
        <fullName evidence="2">GNAT family N-acetyltransferase</fullName>
    </submittedName>
</protein>